<keyword evidence="4" id="KW-1185">Reference proteome</keyword>
<reference evidence="3 4" key="1">
    <citation type="submission" date="2019-02" db="EMBL/GenBank/DDBJ databases">
        <title>Sequencing the genomes of 1000 actinobacteria strains.</title>
        <authorList>
            <person name="Klenk H.-P."/>
        </authorList>
    </citation>
    <scope>NUCLEOTIDE SEQUENCE [LARGE SCALE GENOMIC DNA]</scope>
    <source>
        <strain evidence="3 4">DSM 45779</strain>
    </source>
</reference>
<dbReference type="AlphaFoldDB" id="A0A4Q7UZ99"/>
<dbReference type="GO" id="GO:0032131">
    <property type="term" value="F:alkylated DNA binding"/>
    <property type="evidence" value="ECO:0007669"/>
    <property type="project" value="TreeGrafter"/>
</dbReference>
<comment type="caution">
    <text evidence="3">The sequence shown here is derived from an EMBL/GenBank/DDBJ whole genome shotgun (WGS) entry which is preliminary data.</text>
</comment>
<evidence type="ECO:0000256" key="2">
    <source>
        <dbReference type="ARBA" id="ARBA00023204"/>
    </source>
</evidence>
<keyword evidence="2" id="KW-0234">DNA repair</keyword>
<keyword evidence="1" id="KW-0227">DNA damage</keyword>
<evidence type="ECO:0000313" key="3">
    <source>
        <dbReference type="EMBL" id="RZT85529.1"/>
    </source>
</evidence>
<evidence type="ECO:0000313" key="4">
    <source>
        <dbReference type="Proteomes" id="UP000291591"/>
    </source>
</evidence>
<gene>
    <name evidence="3" type="ORF">EV383_2399</name>
</gene>
<dbReference type="GO" id="GO:0008725">
    <property type="term" value="F:DNA-3-methyladenine glycosylase activity"/>
    <property type="evidence" value="ECO:0007669"/>
    <property type="project" value="TreeGrafter"/>
</dbReference>
<dbReference type="OrthoDB" id="9811249at2"/>
<dbReference type="PANTHER" id="PTHR43003">
    <property type="entry name" value="DNA-3-METHYLADENINE GLYCOSYLASE"/>
    <property type="match status" value="1"/>
</dbReference>
<dbReference type="Proteomes" id="UP000291591">
    <property type="component" value="Unassembled WGS sequence"/>
</dbReference>
<protein>
    <submittedName>
        <fullName evidence="3">DNA-3-methyladenine glycosylase II</fullName>
    </submittedName>
</protein>
<evidence type="ECO:0000256" key="1">
    <source>
        <dbReference type="ARBA" id="ARBA00022763"/>
    </source>
</evidence>
<dbReference type="InterPro" id="IPR051912">
    <property type="entry name" value="Alkylbase_DNA_Glycosylase/TA"/>
</dbReference>
<name>A0A4Q7UZ99_PSEST</name>
<dbReference type="GO" id="GO:0006285">
    <property type="term" value="P:base-excision repair, AP site formation"/>
    <property type="evidence" value="ECO:0007669"/>
    <property type="project" value="TreeGrafter"/>
</dbReference>
<accession>A0A4Q7UZ99</accession>
<dbReference type="GO" id="GO:0032993">
    <property type="term" value="C:protein-DNA complex"/>
    <property type="evidence" value="ECO:0007669"/>
    <property type="project" value="TreeGrafter"/>
</dbReference>
<dbReference type="GO" id="GO:0005737">
    <property type="term" value="C:cytoplasm"/>
    <property type="evidence" value="ECO:0007669"/>
    <property type="project" value="TreeGrafter"/>
</dbReference>
<organism evidence="3 4">
    <name type="scientific">Pseudonocardia sediminis</name>
    <dbReference type="NCBI Taxonomy" id="1397368"/>
    <lineage>
        <taxon>Bacteria</taxon>
        <taxon>Bacillati</taxon>
        <taxon>Actinomycetota</taxon>
        <taxon>Actinomycetes</taxon>
        <taxon>Pseudonocardiales</taxon>
        <taxon>Pseudonocardiaceae</taxon>
        <taxon>Pseudonocardia</taxon>
    </lineage>
</organism>
<dbReference type="PANTHER" id="PTHR43003:SF13">
    <property type="entry name" value="DNA-3-METHYLADENINE GLYCOSYLASE 2"/>
    <property type="match status" value="1"/>
</dbReference>
<dbReference type="SUPFAM" id="SSF48150">
    <property type="entry name" value="DNA-glycosylase"/>
    <property type="match status" value="1"/>
</dbReference>
<dbReference type="InterPro" id="IPR011257">
    <property type="entry name" value="DNA_glycosylase"/>
</dbReference>
<proteinExistence type="predicted"/>
<sequence>MDAARIESRGPFSLEASARFVAGFGPAGRPDAATGPLRLGFVAERTWEPTAVRVEQEPSGVVTVVGPDDAKPSPAVVAQVGRMLSLDVDGSGLDEVGSRDPVVADLLERMPGLRPVCFGSPYEAAVWALLSNRVRVTRAAAVRRRIVAGHGTTVAIDGTGIAVFPAPDVLHRVAGDLGLPEVKVPRLRAVADAARDGVLDGETLRSRPAAESLAALREIPGIGPFSAELILIRGAGHPDLLPVAEQRLHTEMTDRYGTADPTTVAEMWRPYRSRVSFLLRADRERRTGEMGGGPGHPACVAG</sequence>
<dbReference type="Gene3D" id="1.10.340.30">
    <property type="entry name" value="Hypothetical protein, domain 2"/>
    <property type="match status" value="1"/>
</dbReference>
<dbReference type="RefSeq" id="WP_130289971.1">
    <property type="nucleotide sequence ID" value="NZ_SHKL01000001.1"/>
</dbReference>
<dbReference type="EMBL" id="SHKL01000001">
    <property type="protein sequence ID" value="RZT85529.1"/>
    <property type="molecule type" value="Genomic_DNA"/>
</dbReference>
<dbReference type="GO" id="GO:0043916">
    <property type="term" value="F:DNA-7-methylguanine glycosylase activity"/>
    <property type="evidence" value="ECO:0007669"/>
    <property type="project" value="TreeGrafter"/>
</dbReference>
<dbReference type="GO" id="GO:0006307">
    <property type="term" value="P:DNA alkylation repair"/>
    <property type="evidence" value="ECO:0007669"/>
    <property type="project" value="TreeGrafter"/>
</dbReference>